<dbReference type="EMBL" id="JAKWBL010000004">
    <property type="protein sequence ID" value="MCH5599524.1"/>
    <property type="molecule type" value="Genomic_DNA"/>
</dbReference>
<feature type="domain" description="D-isomer specific 2-hydroxyacid dehydrogenase catalytic" evidence="4">
    <location>
        <begin position="3"/>
        <end position="319"/>
    </location>
</feature>
<dbReference type="PROSITE" id="PS00065">
    <property type="entry name" value="D_2_HYDROXYACID_DH_1"/>
    <property type="match status" value="1"/>
</dbReference>
<protein>
    <submittedName>
        <fullName evidence="6">D-glycerate dehydrogenase</fullName>
    </submittedName>
</protein>
<evidence type="ECO:0000259" key="5">
    <source>
        <dbReference type="Pfam" id="PF02826"/>
    </source>
</evidence>
<evidence type="ECO:0000313" key="7">
    <source>
        <dbReference type="Proteomes" id="UP001202248"/>
    </source>
</evidence>
<comment type="similarity">
    <text evidence="1 3">Belongs to the D-isomer specific 2-hydroxyacid dehydrogenase family.</text>
</comment>
<dbReference type="InterPro" id="IPR006139">
    <property type="entry name" value="D-isomer_2_OHA_DH_cat_dom"/>
</dbReference>
<evidence type="ECO:0000259" key="4">
    <source>
        <dbReference type="Pfam" id="PF00389"/>
    </source>
</evidence>
<evidence type="ECO:0000256" key="1">
    <source>
        <dbReference type="ARBA" id="ARBA00005854"/>
    </source>
</evidence>
<dbReference type="InterPro" id="IPR050223">
    <property type="entry name" value="D-isomer_2-hydroxyacid_DH"/>
</dbReference>
<dbReference type="InterPro" id="IPR006140">
    <property type="entry name" value="D-isomer_DH_NAD-bd"/>
</dbReference>
<dbReference type="CDD" id="cd05301">
    <property type="entry name" value="GDH"/>
    <property type="match status" value="1"/>
</dbReference>
<keyword evidence="7" id="KW-1185">Reference proteome</keyword>
<evidence type="ECO:0000256" key="3">
    <source>
        <dbReference type="RuleBase" id="RU003719"/>
    </source>
</evidence>
<dbReference type="Pfam" id="PF02826">
    <property type="entry name" value="2-Hacid_dh_C"/>
    <property type="match status" value="1"/>
</dbReference>
<dbReference type="SUPFAM" id="SSF51735">
    <property type="entry name" value="NAD(P)-binding Rossmann-fold domains"/>
    <property type="match status" value="1"/>
</dbReference>
<keyword evidence="2 3" id="KW-0560">Oxidoreductase</keyword>
<organism evidence="6 7">
    <name type="scientific">Niabella ginsengisoli</name>
    <dbReference type="NCBI Taxonomy" id="522298"/>
    <lineage>
        <taxon>Bacteria</taxon>
        <taxon>Pseudomonadati</taxon>
        <taxon>Bacteroidota</taxon>
        <taxon>Chitinophagia</taxon>
        <taxon>Chitinophagales</taxon>
        <taxon>Chitinophagaceae</taxon>
        <taxon>Niabella</taxon>
    </lineage>
</organism>
<feature type="domain" description="D-isomer specific 2-hydroxyacid dehydrogenase NAD-binding" evidence="5">
    <location>
        <begin position="109"/>
        <end position="287"/>
    </location>
</feature>
<evidence type="ECO:0000313" key="6">
    <source>
        <dbReference type="EMBL" id="MCH5599524.1"/>
    </source>
</evidence>
<reference evidence="6 7" key="1">
    <citation type="submission" date="2022-02" db="EMBL/GenBank/DDBJ databases">
        <authorList>
            <person name="Min J."/>
        </authorList>
    </citation>
    <scope>NUCLEOTIDE SEQUENCE [LARGE SCALE GENOMIC DNA]</scope>
    <source>
        <strain evidence="6 7">GR10-1</strain>
    </source>
</reference>
<evidence type="ECO:0000256" key="2">
    <source>
        <dbReference type="ARBA" id="ARBA00023002"/>
    </source>
</evidence>
<dbReference type="PANTHER" id="PTHR10996">
    <property type="entry name" value="2-HYDROXYACID DEHYDROGENASE-RELATED"/>
    <property type="match status" value="1"/>
</dbReference>
<gene>
    <name evidence="6" type="ORF">MKP09_17250</name>
</gene>
<dbReference type="InterPro" id="IPR036291">
    <property type="entry name" value="NAD(P)-bd_dom_sf"/>
</dbReference>
<dbReference type="PANTHER" id="PTHR10996:SF257">
    <property type="entry name" value="GLYOXYLATE REDUCTASE 1"/>
    <property type="match status" value="1"/>
</dbReference>
<dbReference type="Proteomes" id="UP001202248">
    <property type="component" value="Unassembled WGS sequence"/>
</dbReference>
<proteinExistence type="inferred from homology"/>
<dbReference type="Pfam" id="PF00389">
    <property type="entry name" value="2-Hacid_dh"/>
    <property type="match status" value="1"/>
</dbReference>
<sequence length="324" mass="35710">MNVFITKPIPDVGIKLMEDAGYLVAIHNETEPLPQDKLIEKCQQYDALISAGFNKIDAHFLQKCKHLKVVSLFSVGYDSVDIDAATRLKIPVGNTPDVLSRATADVAFLLMLAVSRKAFFNYKKILDGKWDGFEPVANLGQELYGKTLGVFGLGNIGFEMAKKCKAAFDMKIIYHNRKPNGHAEAALDAKYVSFEELLQQSDVLTLHANFTEETKGIFNKDAFSKMKRNAIFINTGRGGLHNEVDLKEALHAGIIWGAGLDVTNPEPMDKNNPLLFMPNVCVLPHIGSATLEARDGMAMLAAKNVIAAFKGERLPTIVNPEVYD</sequence>
<comment type="caution">
    <text evidence="6">The sequence shown here is derived from an EMBL/GenBank/DDBJ whole genome shotgun (WGS) entry which is preliminary data.</text>
</comment>
<name>A0ABS9SMZ3_9BACT</name>
<dbReference type="Gene3D" id="3.40.50.720">
    <property type="entry name" value="NAD(P)-binding Rossmann-like Domain"/>
    <property type="match status" value="2"/>
</dbReference>
<accession>A0ABS9SMZ3</accession>
<dbReference type="InterPro" id="IPR029752">
    <property type="entry name" value="D-isomer_DH_CS1"/>
</dbReference>
<dbReference type="SUPFAM" id="SSF52283">
    <property type="entry name" value="Formate/glycerate dehydrogenase catalytic domain-like"/>
    <property type="match status" value="1"/>
</dbReference>
<dbReference type="RefSeq" id="WP_240831569.1">
    <property type="nucleotide sequence ID" value="NZ_JAKWBL010000004.1"/>
</dbReference>